<keyword evidence="2" id="KW-1185">Reference proteome</keyword>
<accession>A0ACC3MSE7</accession>
<organism evidence="1 2">
    <name type="scientific">Vermiconidia calcicola</name>
    <dbReference type="NCBI Taxonomy" id="1690605"/>
    <lineage>
        <taxon>Eukaryota</taxon>
        <taxon>Fungi</taxon>
        <taxon>Dikarya</taxon>
        <taxon>Ascomycota</taxon>
        <taxon>Pezizomycotina</taxon>
        <taxon>Dothideomycetes</taxon>
        <taxon>Dothideomycetidae</taxon>
        <taxon>Mycosphaerellales</taxon>
        <taxon>Extremaceae</taxon>
        <taxon>Vermiconidia</taxon>
    </lineage>
</organism>
<evidence type="ECO:0000313" key="1">
    <source>
        <dbReference type="EMBL" id="KAK3702450.1"/>
    </source>
</evidence>
<dbReference type="EMBL" id="JAUTXU010000161">
    <property type="protein sequence ID" value="KAK3702450.1"/>
    <property type="molecule type" value="Genomic_DNA"/>
</dbReference>
<evidence type="ECO:0000313" key="2">
    <source>
        <dbReference type="Proteomes" id="UP001281147"/>
    </source>
</evidence>
<reference evidence="1" key="1">
    <citation type="submission" date="2023-07" db="EMBL/GenBank/DDBJ databases">
        <title>Black Yeasts Isolated from many extreme environments.</title>
        <authorList>
            <person name="Coleine C."/>
            <person name="Stajich J.E."/>
            <person name="Selbmann L."/>
        </authorList>
    </citation>
    <scope>NUCLEOTIDE SEQUENCE</scope>
    <source>
        <strain evidence="1">CCFEE 5714</strain>
    </source>
</reference>
<name>A0ACC3MSE7_9PEZI</name>
<gene>
    <name evidence="1" type="ORF">LTR37_014916</name>
</gene>
<sequence length="363" mass="40532">MSSETGKLQSVCTGGVLTGIPEHIANLWWSFPVDDLLDDFSPEEREWQAETYECDLENDIHPIFSQCNFAGLVDYEALAPALKLASHLLLEPRLLKFWHGLLTINVHEVDHHSRPGQTYKAFFRKEGELTAKEIAETQYALVCLVNHRPATFGPELFEAWFDFATLLLHELVHAAHGAVCNAEFNQDLPLAFEHNEVSEEGFDWENFVFGGLPNHTNGLPTLTEWNGPRALSYVRYGALVFVADIGNAVEAPFVADWQIPRSFVRGLFTTVSWKTVVPTKGAEALKIPKILGHLEMLTFCNCCCCEPVRKCLDGTMADRTRQGDLIGCKAGPDCNSERRCAFDWFIVSSSLKGTEKANSVPKG</sequence>
<protein>
    <submittedName>
        <fullName evidence="1">Uncharacterized protein</fullName>
    </submittedName>
</protein>
<comment type="caution">
    <text evidence="1">The sequence shown here is derived from an EMBL/GenBank/DDBJ whole genome shotgun (WGS) entry which is preliminary data.</text>
</comment>
<proteinExistence type="predicted"/>
<dbReference type="Proteomes" id="UP001281147">
    <property type="component" value="Unassembled WGS sequence"/>
</dbReference>